<dbReference type="Gene3D" id="1.10.1000.11">
    <property type="entry name" value="Arf Nucleotide-binding Site Opener,domain 2"/>
    <property type="match status" value="1"/>
</dbReference>
<feature type="compositionally biased region" description="Polar residues" evidence="1">
    <location>
        <begin position="426"/>
        <end position="439"/>
    </location>
</feature>
<dbReference type="GeneID" id="2908826"/>
<dbReference type="InterPro" id="IPR035999">
    <property type="entry name" value="Sec7_dom_sf"/>
</dbReference>
<name>A0A1D8NPL8_YARLL</name>
<feature type="compositionally biased region" description="Polar residues" evidence="1">
    <location>
        <begin position="141"/>
        <end position="150"/>
    </location>
</feature>
<feature type="compositionally biased region" description="Polar residues" evidence="1">
    <location>
        <begin position="225"/>
        <end position="254"/>
    </location>
</feature>
<dbReference type="GO" id="GO:0005085">
    <property type="term" value="F:guanyl-nucleotide exchange factor activity"/>
    <property type="evidence" value="ECO:0007669"/>
    <property type="project" value="InterPro"/>
</dbReference>
<dbReference type="InterPro" id="IPR023394">
    <property type="entry name" value="Sec7_C_sf"/>
</dbReference>
<feature type="region of interest" description="Disordered" evidence="1">
    <location>
        <begin position="311"/>
        <end position="446"/>
    </location>
</feature>
<organism evidence="3 4">
    <name type="scientific">Yarrowia lipolytica</name>
    <name type="common">Candida lipolytica</name>
    <dbReference type="NCBI Taxonomy" id="4952"/>
    <lineage>
        <taxon>Eukaryota</taxon>
        <taxon>Fungi</taxon>
        <taxon>Dikarya</taxon>
        <taxon>Ascomycota</taxon>
        <taxon>Saccharomycotina</taxon>
        <taxon>Dipodascomycetes</taxon>
        <taxon>Dipodascales</taxon>
        <taxon>Dipodascales incertae sedis</taxon>
        <taxon>Yarrowia</taxon>
    </lineage>
</organism>
<dbReference type="VEuPathDB" id="FungiDB:YALI1_F29540g"/>
<gene>
    <name evidence="3" type="ORF">YALI1_F29540g</name>
</gene>
<dbReference type="InterPro" id="IPR041681">
    <property type="entry name" value="PH_9"/>
</dbReference>
<dbReference type="RefSeq" id="XP_505743.3">
    <property type="nucleotide sequence ID" value="XM_505743.3"/>
</dbReference>
<dbReference type="eggNOG" id="KOG0929">
    <property type="taxonomic scope" value="Eukaryota"/>
</dbReference>
<feature type="compositionally biased region" description="Low complexity" evidence="1">
    <location>
        <begin position="26"/>
        <end position="35"/>
    </location>
</feature>
<reference evidence="3 4" key="1">
    <citation type="journal article" date="2016" name="PLoS ONE">
        <title>Sequence Assembly of Yarrowia lipolytica Strain W29/CLIB89 Shows Transposable Element Diversity.</title>
        <authorList>
            <person name="Magnan C."/>
            <person name="Yu J."/>
            <person name="Chang I."/>
            <person name="Jahn E."/>
            <person name="Kanomata Y."/>
            <person name="Wu J."/>
            <person name="Zeller M."/>
            <person name="Oakes M."/>
            <person name="Baldi P."/>
            <person name="Sandmeyer S."/>
        </authorList>
    </citation>
    <scope>NUCLEOTIDE SEQUENCE [LARGE SCALE GENOMIC DNA]</scope>
    <source>
        <strain evidence="4">CLIB89(W29)</strain>
    </source>
</reference>
<dbReference type="Pfam" id="PF01369">
    <property type="entry name" value="Sec7"/>
    <property type="match status" value="1"/>
</dbReference>
<dbReference type="PROSITE" id="PS50190">
    <property type="entry name" value="SEC7"/>
    <property type="match status" value="1"/>
</dbReference>
<feature type="compositionally biased region" description="Pro residues" evidence="1">
    <location>
        <begin position="118"/>
        <end position="127"/>
    </location>
</feature>
<feature type="compositionally biased region" description="Basic and acidic residues" evidence="1">
    <location>
        <begin position="407"/>
        <end position="416"/>
    </location>
</feature>
<feature type="region of interest" description="Disordered" evidence="1">
    <location>
        <begin position="80"/>
        <end position="293"/>
    </location>
</feature>
<dbReference type="AlphaFoldDB" id="A0A1D8NPL8"/>
<dbReference type="PANTHER" id="PTHR10663:SF373">
    <property type="entry name" value="PH AND SEC7 DOMAIN-CONTAINING PROTEIN C11E3.11C"/>
    <property type="match status" value="1"/>
</dbReference>
<dbReference type="Pfam" id="PF15410">
    <property type="entry name" value="PH_9"/>
    <property type="match status" value="1"/>
</dbReference>
<dbReference type="SMART" id="SM00222">
    <property type="entry name" value="Sec7"/>
    <property type="match status" value="1"/>
</dbReference>
<dbReference type="GO" id="GO:0032012">
    <property type="term" value="P:regulation of ARF protein signal transduction"/>
    <property type="evidence" value="ECO:0007669"/>
    <property type="project" value="InterPro"/>
</dbReference>
<dbReference type="PANTHER" id="PTHR10663">
    <property type="entry name" value="GUANYL-NUCLEOTIDE EXCHANGE FACTOR"/>
    <property type="match status" value="1"/>
</dbReference>
<feature type="region of interest" description="Disordered" evidence="1">
    <location>
        <begin position="1"/>
        <end position="66"/>
    </location>
</feature>
<dbReference type="Proteomes" id="UP000182444">
    <property type="component" value="Chromosome 1F"/>
</dbReference>
<feature type="domain" description="SEC7" evidence="2">
    <location>
        <begin position="473"/>
        <end position="678"/>
    </location>
</feature>
<protein>
    <recommendedName>
        <fullName evidence="2">SEC7 domain-containing protein</fullName>
    </recommendedName>
</protein>
<evidence type="ECO:0000313" key="3">
    <source>
        <dbReference type="EMBL" id="AOW07558.1"/>
    </source>
</evidence>
<dbReference type="KEGG" id="yli:2908826"/>
<dbReference type="SUPFAM" id="SSF48425">
    <property type="entry name" value="Sec7 domain"/>
    <property type="match status" value="1"/>
</dbReference>
<dbReference type="EMBL" id="CP017558">
    <property type="protein sequence ID" value="AOW07558.1"/>
    <property type="molecule type" value="Genomic_DNA"/>
</dbReference>
<evidence type="ECO:0000256" key="1">
    <source>
        <dbReference type="SAM" id="MobiDB-lite"/>
    </source>
</evidence>
<proteinExistence type="predicted"/>
<dbReference type="InterPro" id="IPR000904">
    <property type="entry name" value="Sec7_dom"/>
</dbReference>
<dbReference type="VEuPathDB" id="FungiDB:YALI0_F22297g"/>
<feature type="compositionally biased region" description="Polar residues" evidence="1">
    <location>
        <begin position="386"/>
        <end position="406"/>
    </location>
</feature>
<feature type="compositionally biased region" description="Polar residues" evidence="1">
    <location>
        <begin position="8"/>
        <end position="19"/>
    </location>
</feature>
<dbReference type="Gene3D" id="2.30.29.30">
    <property type="entry name" value="Pleckstrin-homology domain (PH domain)/Phosphotyrosine-binding domain (PTB)"/>
    <property type="match status" value="1"/>
</dbReference>
<feature type="compositionally biased region" description="Basic and acidic residues" evidence="1">
    <location>
        <begin position="167"/>
        <end position="180"/>
    </location>
</feature>
<sequence length="1144" mass="124852">MKRAPEEMQNNAKGPSSNMAAGVGPSSSSTRSLKSQRSRDSKNSDKEPGFFRRLFTHSPKMSFRRDDPALSMAMTAVVDHPISDDDSDDYEFDNHTINKSSSKEPTPEPASSIAPMVFHPPPGPTPPRDFTSSLRDKRTSKFSMASNASYHSARDDDSITSSQLVTPKHDVSIDAYDHSHYINGTPTRTGTIRRDNKSGDVSVPGTPVLSGDSVSQRLFTGGTPRETTPGSGGTVTKKSNSNTSMGPPSAPQQAHQKHDNQQSDTTAFPPRPIPNSFSSSSSLSSHSSSYSDGGDAMAAMNAAVAAAIKDDGAGPVADGSDGTARESMRDFGGGHSRDISEQFGSFKISTSTDEPIAEENVGPYEKNVSPHEKSLPPIPPPQQQQGSVSSLVVNSTAAESAATQQRQEPHVHRSVDAQRAAVEAMQRSSGGDISQTDSTAPSISASSLARSGSASTNATSLGAHGVFGIPTIDDAQFESSKPSLVDSLKAAGAVPEIRTNNSSRDTFDSMASSNSMASSSAASTDISDLAEKFFNETYTQVSRDEYAAWLGDDAQFNKNVCQAYMTLFAWQGVSILASLRLLCTKLYMKGESQVLSRIMERFSVAWVQANPTNGFISVSPVYTTAYALILLNTDLYAADHSLTKPITKAQFVKNTTETIVMATEQKNLIAVLPNVESRESSEMRDSTDTLLLVSKPFESFNPTQWLTTLQAILRVFYNSISKSPLQIRAVDRVAKITPISPIDTLAHTNAQSRSSSVSSSLFSKFRLNKNKNAADYNMSRIDNSLPVPSDPFGRRNSIQSNFSIETGMSSGSFTMPRQAVGFAGILWNSMAREETSSMFSREEDDDDDDFMHDISRLENALQAEDELQLYGAPWAKEGLLLYRPYVDPHSGKRSRKTKWKSLFVVVQKGQLKLFDLSAKKSTLGGGGFGGGTVGGGNWMESALQVDAWSLCHTIAQELPNPKRSKSYQALWSLTLPQYGLLVFQAGTSEIAKEFVYTCNYWSARLSKEPMNEAVSNMEYGWSFLEGTTGCANGDHLQIKEWKPRGHSLVVSDFDEKRQLTNIKDYLAAVETQLSHHNGLLPRMLSSYTQGSQNYSRAHANWERKSQYLLQQTVRFRVYVDALEAGIEDRKGPGRRKYDVIEEEE</sequence>
<feature type="compositionally biased region" description="Low complexity" evidence="1">
    <location>
        <begin position="276"/>
        <end position="293"/>
    </location>
</feature>
<evidence type="ECO:0000313" key="4">
    <source>
        <dbReference type="Proteomes" id="UP000182444"/>
    </source>
</evidence>
<dbReference type="SUPFAM" id="SSF50729">
    <property type="entry name" value="PH domain-like"/>
    <property type="match status" value="1"/>
</dbReference>
<feature type="compositionally biased region" description="Basic and acidic residues" evidence="1">
    <location>
        <begin position="37"/>
        <end position="50"/>
    </location>
</feature>
<dbReference type="InterPro" id="IPR011993">
    <property type="entry name" value="PH-like_dom_sf"/>
</dbReference>
<evidence type="ECO:0000259" key="2">
    <source>
        <dbReference type="PROSITE" id="PS50190"/>
    </source>
</evidence>
<accession>A0A1D8NPL8</accession>
<feature type="compositionally biased region" description="Basic and acidic residues" evidence="1">
    <location>
        <begin position="92"/>
        <end position="106"/>
    </location>
</feature>